<dbReference type="SUPFAM" id="SSF53300">
    <property type="entry name" value="vWA-like"/>
    <property type="match status" value="1"/>
</dbReference>
<dbReference type="STRING" id="682795.AciX8_1947"/>
<feature type="transmembrane region" description="Helical" evidence="1">
    <location>
        <begin position="386"/>
        <end position="407"/>
    </location>
</feature>
<dbReference type="PROSITE" id="PS50234">
    <property type="entry name" value="VWFA"/>
    <property type="match status" value="1"/>
</dbReference>
<keyword evidence="5" id="KW-1185">Reference proteome</keyword>
<evidence type="ECO:0000256" key="2">
    <source>
        <dbReference type="SAM" id="SignalP"/>
    </source>
</evidence>
<dbReference type="Proteomes" id="UP000007113">
    <property type="component" value="Chromosome"/>
</dbReference>
<dbReference type="SMART" id="SM00327">
    <property type="entry name" value="VWA"/>
    <property type="match status" value="1"/>
</dbReference>
<evidence type="ECO:0000259" key="3">
    <source>
        <dbReference type="PROSITE" id="PS50234"/>
    </source>
</evidence>
<gene>
    <name evidence="4" type="ordered locus">AciX8_1947</name>
</gene>
<keyword evidence="1" id="KW-1133">Transmembrane helix</keyword>
<dbReference type="Pfam" id="PF13519">
    <property type="entry name" value="VWA_2"/>
    <property type="match status" value="1"/>
</dbReference>
<proteinExistence type="predicted"/>
<dbReference type="HOGENOM" id="CLU_563561_0_0_0"/>
<keyword evidence="1" id="KW-0472">Membrane</keyword>
<evidence type="ECO:0000313" key="4">
    <source>
        <dbReference type="EMBL" id="AEU36278.1"/>
    </source>
</evidence>
<dbReference type="InterPro" id="IPR002035">
    <property type="entry name" value="VWF_A"/>
</dbReference>
<dbReference type="Gene3D" id="3.40.50.410">
    <property type="entry name" value="von Willebrand factor, type A domain"/>
    <property type="match status" value="1"/>
</dbReference>
<evidence type="ECO:0000313" key="5">
    <source>
        <dbReference type="Proteomes" id="UP000007113"/>
    </source>
</evidence>
<organism evidence="4 5">
    <name type="scientific">Granulicella mallensis (strain ATCC BAA-1857 / DSM 23137 / MP5ACTX8)</name>
    <dbReference type="NCBI Taxonomy" id="682795"/>
    <lineage>
        <taxon>Bacteria</taxon>
        <taxon>Pseudomonadati</taxon>
        <taxon>Acidobacteriota</taxon>
        <taxon>Terriglobia</taxon>
        <taxon>Terriglobales</taxon>
        <taxon>Acidobacteriaceae</taxon>
        <taxon>Granulicella</taxon>
    </lineage>
</organism>
<accession>G8NST5</accession>
<dbReference type="EMBL" id="CP003130">
    <property type="protein sequence ID" value="AEU36278.1"/>
    <property type="molecule type" value="Genomic_DNA"/>
</dbReference>
<keyword evidence="2" id="KW-0732">Signal</keyword>
<name>G8NST5_GRAMM</name>
<protein>
    <submittedName>
        <fullName evidence="4">von Willebrand factor type A</fullName>
    </submittedName>
</protein>
<dbReference type="AlphaFoldDB" id="G8NST5"/>
<dbReference type="eggNOG" id="COG2304">
    <property type="taxonomic scope" value="Bacteria"/>
</dbReference>
<feature type="chain" id="PRO_5003511979" evidence="2">
    <location>
        <begin position="23"/>
        <end position="484"/>
    </location>
</feature>
<feature type="domain" description="VWFA" evidence="3">
    <location>
        <begin position="107"/>
        <end position="311"/>
    </location>
</feature>
<dbReference type="CDD" id="cd00198">
    <property type="entry name" value="vWFA"/>
    <property type="match status" value="1"/>
</dbReference>
<dbReference type="KEGG" id="gma:AciX8_1947"/>
<dbReference type="InterPro" id="IPR036465">
    <property type="entry name" value="vWFA_dom_sf"/>
</dbReference>
<feature type="signal peptide" evidence="2">
    <location>
        <begin position="1"/>
        <end position="22"/>
    </location>
</feature>
<evidence type="ECO:0000256" key="1">
    <source>
        <dbReference type="SAM" id="Phobius"/>
    </source>
</evidence>
<sequence length="484" mass="51895" precursor="true">MKGLITAAIMSALLGAALPLAAQTGTGVSLEFTQKPVLMECEPGGGDPCFRLQFQFVDAAGHPTHVPLPPLRELAPRTEIEVDGQSTVPFYATASTAQSETTPLPQVTMLLIDVSGSMLGNDMAGETRFDAARQAAAAFLEGFRDGQDRVAIAGFSGRNVQAGIDGARFVSSRSEAQAELDALAAPERRNNTALYSAVSIAANRLAKEARDSHSEVRLLVLTDGANDVQPQAGDDANLLVGNEGLEQAAKEVEKDGVSVLPIGLGSENTLDVAALTRLGTRPPLITFDRDVLRKAFLVAQVNEMSDVTVAIKAPAQLGTRNLLAGRLLRFRAKFTLADGTILVEDRPALWGAPPLATPSFHEEASEAEQRAYIGSSRISETSPWSMLRPVLVFLGFAALLAFLWWVLPRWIWPERYQAKLARPVRPEYWPGRDAASIPGPSVLRPGPPGFEAANYPAQGAMRQVGENTIVKAATDFSVTKTRLH</sequence>
<keyword evidence="1" id="KW-0812">Transmembrane</keyword>
<dbReference type="OrthoDB" id="103909at2"/>
<reference evidence="4 5" key="1">
    <citation type="submission" date="2011-11" db="EMBL/GenBank/DDBJ databases">
        <title>Complete sequence of Granulicella mallensis MP5ACTX8.</title>
        <authorList>
            <consortium name="US DOE Joint Genome Institute"/>
            <person name="Lucas S."/>
            <person name="Copeland A."/>
            <person name="Lapidus A."/>
            <person name="Cheng J.-F."/>
            <person name="Goodwin L."/>
            <person name="Pitluck S."/>
            <person name="Peters L."/>
            <person name="Lu M."/>
            <person name="Detter J.C."/>
            <person name="Han C."/>
            <person name="Tapia R."/>
            <person name="Land M."/>
            <person name="Hauser L."/>
            <person name="Kyrpides N."/>
            <person name="Ivanova N."/>
            <person name="Mikhailova N."/>
            <person name="Pagani I."/>
            <person name="Rawat S."/>
            <person name="Mannisto M."/>
            <person name="Haggblom M."/>
            <person name="Woyke T."/>
        </authorList>
    </citation>
    <scope>NUCLEOTIDE SEQUENCE [LARGE SCALE GENOMIC DNA]</scope>
    <source>
        <strain evidence="5">ATCC BAA-1857 / DSM 23137 / MP5ACTX8</strain>
    </source>
</reference>
<dbReference type="RefSeq" id="WP_014265157.1">
    <property type="nucleotide sequence ID" value="NC_016631.1"/>
</dbReference>